<dbReference type="InterPro" id="IPR001769">
    <property type="entry name" value="Gingipain"/>
</dbReference>
<dbReference type="InterPro" id="IPR038490">
    <property type="entry name" value="Gingipain_propep_sf"/>
</dbReference>
<dbReference type="EMBL" id="VSSQ01000072">
    <property type="protein sequence ID" value="MPL73423.1"/>
    <property type="molecule type" value="Genomic_DNA"/>
</dbReference>
<evidence type="ECO:0000256" key="1">
    <source>
        <dbReference type="ARBA" id="ARBA00022729"/>
    </source>
</evidence>
<reference evidence="4" key="1">
    <citation type="submission" date="2019-08" db="EMBL/GenBank/DDBJ databases">
        <authorList>
            <person name="Kucharzyk K."/>
            <person name="Murdoch R.W."/>
            <person name="Higgins S."/>
            <person name="Loffler F."/>
        </authorList>
    </citation>
    <scope>NUCLEOTIDE SEQUENCE</scope>
</reference>
<dbReference type="GO" id="GO:0006508">
    <property type="term" value="P:proteolysis"/>
    <property type="evidence" value="ECO:0007669"/>
    <property type="project" value="InterPro"/>
</dbReference>
<keyword evidence="1" id="KW-0732">Signal</keyword>
<dbReference type="InterPro" id="IPR029030">
    <property type="entry name" value="Caspase-like_dom_sf"/>
</dbReference>
<proteinExistence type="predicted"/>
<evidence type="ECO:0008006" key="5">
    <source>
        <dbReference type="Google" id="ProtNLM"/>
    </source>
</evidence>
<dbReference type="InterPro" id="IPR029031">
    <property type="entry name" value="Gingipain_N_sf"/>
</dbReference>
<dbReference type="Gene3D" id="2.60.40.3800">
    <property type="match status" value="1"/>
</dbReference>
<evidence type="ECO:0000259" key="2">
    <source>
        <dbReference type="Pfam" id="PF01364"/>
    </source>
</evidence>
<name>A0A644U2E2_9ZZZZ</name>
<dbReference type="SUPFAM" id="SSF52129">
    <property type="entry name" value="Caspase-like"/>
    <property type="match status" value="1"/>
</dbReference>
<feature type="domain" description="Gingipain propeptide" evidence="3">
    <location>
        <begin position="39"/>
        <end position="177"/>
    </location>
</feature>
<dbReference type="Pfam" id="PF01364">
    <property type="entry name" value="Peptidase_C25"/>
    <property type="match status" value="1"/>
</dbReference>
<sequence>MKKILICILITFLSSSYLFSQQSISYNVSFSPYTITDTLYNDSIVYNKIVINDCYLTSDVGKPVLPVKYVRLLIPRGTRATNVIINQISNNQTQTLLHKVCYATPPIILGESLENVEEEYDTILYSQSTPFPTSRVSIVSQNFFRGNCIVTIAVYPILYTPSINQISYVPNISFSLNYVSDSNYLKDMYFDEKDRGLLSHMIDNPDIVTQFAPVNLSPASSGTKNISVNAKYLVVTERKLLPAFAELLDWKRRKGLPSQAVAIEDILADPDYNNGDAHDINDDAGKLRQFLYEAYNKENGVEYVLLAGANIPIRKKGDLEYENYRTPTDLYFSDFDANWDLDGDQLYGEYPDDPLDRFSEIYVGRLMSQNEWEVRNWTRKVLVYEQNPGNGDGSYLTKAFFTQADFLQEHNMFEKCWKPEIENNLSVTLFEEDHGVEGGYNTENTPSFPTGADVINEFNNHHGLIGFLNHGSPNRVSVATKGDNYFGVGERTTYNVTSFDYEAGPSTILEDGNGFDNMTNYCYPTILFSISCRTMPFDNWDEWNEGYRRNMGDAYTSVIKGGGPVYIGNTRDAWVSSGGGGVVTIGQNFFKSAFQNVTYNLGKMFSFGKESLSYAECVSNFMGCPETEFWTAVPNNFTNVSYQENGSSLSVNAGVNDVSICVMSALDNGETYYQKIDNVSSFNFQNISKPYNVTITKHNYYPYLFNPNDLYIQNVNWDNERVISANRFFIGTDVTNNIPFGNVIINAPANILLKPIEDVIIQSDFEVVSGASFEIKINNNDENTCL</sequence>
<organism evidence="4">
    <name type="scientific">bioreactor metagenome</name>
    <dbReference type="NCBI Taxonomy" id="1076179"/>
    <lineage>
        <taxon>unclassified sequences</taxon>
        <taxon>metagenomes</taxon>
        <taxon>ecological metagenomes</taxon>
    </lineage>
</organism>
<feature type="domain" description="Gingipain" evidence="2">
    <location>
        <begin position="232"/>
        <end position="614"/>
    </location>
</feature>
<dbReference type="Gene3D" id="3.40.50.10390">
    <property type="entry name" value="Gingipain r, domain 1"/>
    <property type="match status" value="1"/>
</dbReference>
<dbReference type="Pfam" id="PF08126">
    <property type="entry name" value="Propeptide_C25"/>
    <property type="match status" value="1"/>
</dbReference>
<dbReference type="AlphaFoldDB" id="A0A644U2E2"/>
<evidence type="ECO:0000259" key="3">
    <source>
        <dbReference type="Pfam" id="PF08126"/>
    </source>
</evidence>
<comment type="caution">
    <text evidence="4">The sequence shown here is derived from an EMBL/GenBank/DDBJ whole genome shotgun (WGS) entry which is preliminary data.</text>
</comment>
<accession>A0A644U2E2</accession>
<dbReference type="GO" id="GO:0004197">
    <property type="term" value="F:cysteine-type endopeptidase activity"/>
    <property type="evidence" value="ECO:0007669"/>
    <property type="project" value="InterPro"/>
</dbReference>
<dbReference type="Gene3D" id="3.40.50.1460">
    <property type="match status" value="1"/>
</dbReference>
<dbReference type="InterPro" id="IPR012600">
    <property type="entry name" value="Propeptide_C25"/>
</dbReference>
<gene>
    <name evidence="4" type="ORF">SDC9_19223</name>
</gene>
<evidence type="ECO:0000313" key="4">
    <source>
        <dbReference type="EMBL" id="MPL73423.1"/>
    </source>
</evidence>
<protein>
    <recommendedName>
        <fullName evidence="5">Gingipain domain-containing protein</fullName>
    </recommendedName>
</protein>